<dbReference type="InterPro" id="IPR050707">
    <property type="entry name" value="HTH_MetabolicPath_Reg"/>
</dbReference>
<dbReference type="Gene3D" id="1.10.10.10">
    <property type="entry name" value="Winged helix-like DNA-binding domain superfamily/Winged helix DNA-binding domain"/>
    <property type="match status" value="1"/>
</dbReference>
<dbReference type="RefSeq" id="WP_007624375.1">
    <property type="nucleotide sequence ID" value="NZ_BANX01000034.1"/>
</dbReference>
<dbReference type="SMART" id="SM00346">
    <property type="entry name" value="HTH_ICLR"/>
    <property type="match status" value="1"/>
</dbReference>
<keyword evidence="7" id="KW-1185">Reference proteome</keyword>
<evidence type="ECO:0000313" key="7">
    <source>
        <dbReference type="Proteomes" id="UP000011666"/>
    </source>
</evidence>
<organism evidence="6 7">
    <name type="scientific">Gordonia soli NBRC 108243</name>
    <dbReference type="NCBI Taxonomy" id="1223545"/>
    <lineage>
        <taxon>Bacteria</taxon>
        <taxon>Bacillati</taxon>
        <taxon>Actinomycetota</taxon>
        <taxon>Actinomycetes</taxon>
        <taxon>Mycobacteriales</taxon>
        <taxon>Gordoniaceae</taxon>
        <taxon>Gordonia</taxon>
    </lineage>
</organism>
<dbReference type="InterPro" id="IPR036388">
    <property type="entry name" value="WH-like_DNA-bd_sf"/>
</dbReference>
<dbReference type="Gene3D" id="3.30.450.40">
    <property type="match status" value="2"/>
</dbReference>
<dbReference type="eggNOG" id="COG1414">
    <property type="taxonomic scope" value="Bacteria"/>
</dbReference>
<gene>
    <name evidence="6" type="ORF">GS4_34_00760</name>
</gene>
<feature type="domain" description="HTH iclR-type" evidence="4">
    <location>
        <begin position="12"/>
        <end position="73"/>
    </location>
</feature>
<keyword evidence="1" id="KW-0805">Transcription regulation</keyword>
<evidence type="ECO:0000259" key="5">
    <source>
        <dbReference type="PROSITE" id="PS51078"/>
    </source>
</evidence>
<dbReference type="GO" id="GO:0003677">
    <property type="term" value="F:DNA binding"/>
    <property type="evidence" value="ECO:0007669"/>
    <property type="project" value="UniProtKB-KW"/>
</dbReference>
<dbReference type="GO" id="GO:0003700">
    <property type="term" value="F:DNA-binding transcription factor activity"/>
    <property type="evidence" value="ECO:0007669"/>
    <property type="project" value="TreeGrafter"/>
</dbReference>
<dbReference type="SUPFAM" id="SSF46785">
    <property type="entry name" value="Winged helix' DNA-binding domain"/>
    <property type="match status" value="1"/>
</dbReference>
<dbReference type="PROSITE" id="PS51077">
    <property type="entry name" value="HTH_ICLR"/>
    <property type="match status" value="1"/>
</dbReference>
<dbReference type="InterPro" id="IPR005471">
    <property type="entry name" value="Tscrpt_reg_IclR_N"/>
</dbReference>
<protein>
    <submittedName>
        <fullName evidence="6">Putative IclR family transcriptional regulator</fullName>
    </submittedName>
</protein>
<feature type="domain" description="IclR-ED" evidence="5">
    <location>
        <begin position="69"/>
        <end position="240"/>
    </location>
</feature>
<evidence type="ECO:0000313" key="6">
    <source>
        <dbReference type="EMBL" id="GAC70390.1"/>
    </source>
</evidence>
<proteinExistence type="predicted"/>
<evidence type="ECO:0000256" key="2">
    <source>
        <dbReference type="ARBA" id="ARBA00023125"/>
    </source>
</evidence>
<keyword evidence="2" id="KW-0238">DNA-binding</keyword>
<reference evidence="6 7" key="1">
    <citation type="submission" date="2013-01" db="EMBL/GenBank/DDBJ databases">
        <title>Whole genome shotgun sequence of Gordonia soli NBRC 108243.</title>
        <authorList>
            <person name="Isaki-Nakamura S."/>
            <person name="Hosoyama A."/>
            <person name="Tsuchikane K."/>
            <person name="Ando Y."/>
            <person name="Baba S."/>
            <person name="Ohji S."/>
            <person name="Hamada M."/>
            <person name="Tamura T."/>
            <person name="Yamazoe A."/>
            <person name="Yamazaki S."/>
            <person name="Fujita N."/>
        </authorList>
    </citation>
    <scope>NUCLEOTIDE SEQUENCE [LARGE SCALE GENOMIC DNA]</scope>
    <source>
        <strain evidence="6 7">NBRC 108243</strain>
    </source>
</reference>
<sequence>MTDMEQQRRSGAQAVERAVAVLHAFDCAETQLAVSEVADRAGLPASTTHRIITALVRGGLLERADPGSYSVGEGVTALARRRGPIVDIDSAAPHLHGLSASIGITASLGVTDDEHAVTLYSARPPVRWCTAQIPDDRTALDRSAMGTAIIAFGRPRSRARGPVAPDRSGGVWHARRRGYAVSAPADGVTAVAVPVFDRRGRVQASIGVQAKSLRLDDDLITRIHPIMRATAERLRDVIDDSAKYGAPQIV</sequence>
<keyword evidence="3" id="KW-0804">Transcription</keyword>
<dbReference type="InterPro" id="IPR029016">
    <property type="entry name" value="GAF-like_dom_sf"/>
</dbReference>
<dbReference type="PANTHER" id="PTHR30136:SF24">
    <property type="entry name" value="HTH-TYPE TRANSCRIPTIONAL REPRESSOR ALLR"/>
    <property type="match status" value="1"/>
</dbReference>
<evidence type="ECO:0000259" key="4">
    <source>
        <dbReference type="PROSITE" id="PS51077"/>
    </source>
</evidence>
<evidence type="ECO:0000256" key="3">
    <source>
        <dbReference type="ARBA" id="ARBA00023163"/>
    </source>
</evidence>
<dbReference type="AlphaFoldDB" id="M0QP24"/>
<evidence type="ECO:0000256" key="1">
    <source>
        <dbReference type="ARBA" id="ARBA00023015"/>
    </source>
</evidence>
<comment type="caution">
    <text evidence="6">The sequence shown here is derived from an EMBL/GenBank/DDBJ whole genome shotgun (WGS) entry which is preliminary data.</text>
</comment>
<dbReference type="EMBL" id="BANX01000034">
    <property type="protein sequence ID" value="GAC70390.1"/>
    <property type="molecule type" value="Genomic_DNA"/>
</dbReference>
<accession>M0QP24</accession>
<dbReference type="SUPFAM" id="SSF55781">
    <property type="entry name" value="GAF domain-like"/>
    <property type="match status" value="1"/>
</dbReference>
<name>M0QP24_9ACTN</name>
<dbReference type="GO" id="GO:0045892">
    <property type="term" value="P:negative regulation of DNA-templated transcription"/>
    <property type="evidence" value="ECO:0007669"/>
    <property type="project" value="TreeGrafter"/>
</dbReference>
<dbReference type="OrthoDB" id="60629at2"/>
<dbReference type="Pfam" id="PF09339">
    <property type="entry name" value="HTH_IclR"/>
    <property type="match status" value="1"/>
</dbReference>
<dbReference type="InterPro" id="IPR014757">
    <property type="entry name" value="Tscrpt_reg_IclR_C"/>
</dbReference>
<dbReference type="InterPro" id="IPR036390">
    <property type="entry name" value="WH_DNA-bd_sf"/>
</dbReference>
<dbReference type="PROSITE" id="PS51078">
    <property type="entry name" value="ICLR_ED"/>
    <property type="match status" value="1"/>
</dbReference>
<dbReference type="Proteomes" id="UP000011666">
    <property type="component" value="Unassembled WGS sequence"/>
</dbReference>
<dbReference type="PANTHER" id="PTHR30136">
    <property type="entry name" value="HELIX-TURN-HELIX TRANSCRIPTIONAL REGULATOR, ICLR FAMILY"/>
    <property type="match status" value="1"/>
</dbReference>
<dbReference type="Pfam" id="PF01614">
    <property type="entry name" value="IclR_C"/>
    <property type="match status" value="1"/>
</dbReference>
<dbReference type="STRING" id="1223545.GS4_34_00760"/>